<dbReference type="Gene3D" id="3.40.50.300">
    <property type="entry name" value="P-loop containing nucleotide triphosphate hydrolases"/>
    <property type="match status" value="1"/>
</dbReference>
<keyword evidence="1" id="KW-0418">Kinase</keyword>
<evidence type="ECO:0000313" key="2">
    <source>
        <dbReference type="Proteomes" id="UP001232725"/>
    </source>
</evidence>
<keyword evidence="2" id="KW-1185">Reference proteome</keyword>
<dbReference type="PANTHER" id="PTHR37816:SF1">
    <property type="entry name" value="TOXIN"/>
    <property type="match status" value="1"/>
</dbReference>
<protein>
    <submittedName>
        <fullName evidence="1">Adenylate kinase</fullName>
    </submittedName>
</protein>
<organism evidence="1 2">
    <name type="scientific">Arthrobacter horti</name>
    <dbReference type="NCBI Taxonomy" id="3068273"/>
    <lineage>
        <taxon>Bacteria</taxon>
        <taxon>Bacillati</taxon>
        <taxon>Actinomycetota</taxon>
        <taxon>Actinomycetes</taxon>
        <taxon>Micrococcales</taxon>
        <taxon>Micrococcaceae</taxon>
        <taxon>Arthrobacter</taxon>
    </lineage>
</organism>
<gene>
    <name evidence="1" type="ORF">Q9R02_16265</name>
</gene>
<proteinExistence type="predicted"/>
<dbReference type="RefSeq" id="WP_305997758.1">
    <property type="nucleotide sequence ID" value="NZ_JAVALS010000022.1"/>
</dbReference>
<name>A0ABT9ITP9_9MICC</name>
<sequence length="193" mass="21349">MSHAGLDTPLPRRILLHGVTGTGKTTTANRLSELAGIPWHSADDEIGWMPAADAPWTNRAPEEMRAIAAGICAQDDWILDSAYGHFTDLVLARAELVVGLDYSRLLTFLRLLRRTIHRIRSHESVCNGNVETLRQALSRDSILIWHLTSFRGKRARLHAWAADPSAPPVLILKSPAELESWLGRIALAATEHS</sequence>
<comment type="caution">
    <text evidence="1">The sequence shown here is derived from an EMBL/GenBank/DDBJ whole genome shotgun (WGS) entry which is preliminary data.</text>
</comment>
<keyword evidence="1" id="KW-0808">Transferase</keyword>
<dbReference type="InterPro" id="IPR027417">
    <property type="entry name" value="P-loop_NTPase"/>
</dbReference>
<reference evidence="1 2" key="1">
    <citation type="submission" date="2023-08" db="EMBL/GenBank/DDBJ databases">
        <title>Arthrobacter horti sp. nov., isolated from forest soil.</title>
        <authorList>
            <person name="Park M."/>
        </authorList>
    </citation>
    <scope>NUCLEOTIDE SEQUENCE [LARGE SCALE GENOMIC DNA]</scope>
    <source>
        <strain evidence="1 2">YJM1</strain>
    </source>
</reference>
<dbReference type="EMBL" id="JAVALS010000022">
    <property type="protein sequence ID" value="MDP5228712.1"/>
    <property type="molecule type" value="Genomic_DNA"/>
</dbReference>
<dbReference type="GO" id="GO:0016301">
    <property type="term" value="F:kinase activity"/>
    <property type="evidence" value="ECO:0007669"/>
    <property type="project" value="UniProtKB-KW"/>
</dbReference>
<dbReference type="SUPFAM" id="SSF52540">
    <property type="entry name" value="P-loop containing nucleoside triphosphate hydrolases"/>
    <property type="match status" value="1"/>
</dbReference>
<dbReference type="InterPro" id="IPR052922">
    <property type="entry name" value="Cytidylate_Kinase-2"/>
</dbReference>
<evidence type="ECO:0000313" key="1">
    <source>
        <dbReference type="EMBL" id="MDP5228712.1"/>
    </source>
</evidence>
<accession>A0ABT9ITP9</accession>
<dbReference type="Proteomes" id="UP001232725">
    <property type="component" value="Unassembled WGS sequence"/>
</dbReference>
<dbReference type="PANTHER" id="PTHR37816">
    <property type="entry name" value="YALI0E33011P"/>
    <property type="match status" value="1"/>
</dbReference>